<sequence>MVCIGCGICVKKCPFEALQIINLPKYLDKDTTHRYGPSAFKLQGLPVPRSGQVLGLVGTNGIGKSTTPVFRSGPEIELVFLHVTPSSIDVVVAEDDLISPYVVKNLTTESFHIDGGGFYSIWGTTSSLPRLCSLEYGRMVHIQGRFYCMNYNPFSVLAYDIAANNWWRIQAPMRRFIRSPSLVESRGRLIIVATVENSKLNVPKKLEDLGFASFWNNMGGD</sequence>
<dbReference type="PANTHER" id="PTHR19248">
    <property type="entry name" value="ATP-BINDING TRANSPORT PROTEIN-RELATED"/>
    <property type="match status" value="1"/>
</dbReference>
<dbReference type="SUPFAM" id="SSF54862">
    <property type="entry name" value="4Fe-4S ferredoxins"/>
    <property type="match status" value="1"/>
</dbReference>
<dbReference type="InterPro" id="IPR017896">
    <property type="entry name" value="4Fe4S_Fe-S-bd"/>
</dbReference>
<evidence type="ECO:0000313" key="3">
    <source>
        <dbReference type="Proteomes" id="UP001227230"/>
    </source>
</evidence>
<name>A0ABY9DGM4_VITVI</name>
<dbReference type="EMBL" id="CP126663">
    <property type="protein sequence ID" value="WKA06850.1"/>
    <property type="molecule type" value="Genomic_DNA"/>
</dbReference>
<feature type="domain" description="4Fe-4S ferredoxin-type" evidence="1">
    <location>
        <begin position="1"/>
        <end position="23"/>
    </location>
</feature>
<protein>
    <recommendedName>
        <fullName evidence="1">4Fe-4S ferredoxin-type domain-containing protein</fullName>
    </recommendedName>
</protein>
<dbReference type="InterPro" id="IPR017900">
    <property type="entry name" value="4Fe4S_Fe_S_CS"/>
</dbReference>
<gene>
    <name evidence="2" type="ORF">VitviT2T_024730</name>
</gene>
<evidence type="ECO:0000259" key="1">
    <source>
        <dbReference type="PROSITE" id="PS51379"/>
    </source>
</evidence>
<keyword evidence="3" id="KW-1185">Reference proteome</keyword>
<organism evidence="2 3">
    <name type="scientific">Vitis vinifera</name>
    <name type="common">Grape</name>
    <dbReference type="NCBI Taxonomy" id="29760"/>
    <lineage>
        <taxon>Eukaryota</taxon>
        <taxon>Viridiplantae</taxon>
        <taxon>Streptophyta</taxon>
        <taxon>Embryophyta</taxon>
        <taxon>Tracheophyta</taxon>
        <taxon>Spermatophyta</taxon>
        <taxon>Magnoliopsida</taxon>
        <taxon>eudicotyledons</taxon>
        <taxon>Gunneridae</taxon>
        <taxon>Pentapetalae</taxon>
        <taxon>rosids</taxon>
        <taxon>Vitales</taxon>
        <taxon>Vitaceae</taxon>
        <taxon>Viteae</taxon>
        <taxon>Vitis</taxon>
    </lineage>
</organism>
<evidence type="ECO:0000313" key="2">
    <source>
        <dbReference type="EMBL" id="WKA06850.1"/>
    </source>
</evidence>
<dbReference type="PROSITE" id="PS51379">
    <property type="entry name" value="4FE4S_FER_2"/>
    <property type="match status" value="1"/>
</dbReference>
<reference evidence="2 3" key="1">
    <citation type="journal article" date="2023" name="Hortic Res">
        <title>The complete reference genome for grapevine (Vitis vinifera L.) genetics and breeding.</title>
        <authorList>
            <person name="Shi X."/>
            <person name="Cao S."/>
            <person name="Wang X."/>
            <person name="Huang S."/>
            <person name="Wang Y."/>
            <person name="Liu Z."/>
            <person name="Liu W."/>
            <person name="Leng X."/>
            <person name="Peng Y."/>
            <person name="Wang N."/>
            <person name="Wang Y."/>
            <person name="Ma Z."/>
            <person name="Xu X."/>
            <person name="Zhang F."/>
            <person name="Xue H."/>
            <person name="Zhong H."/>
            <person name="Wang Y."/>
            <person name="Zhang K."/>
            <person name="Velt A."/>
            <person name="Avia K."/>
            <person name="Holtgrawe D."/>
            <person name="Grimplet J."/>
            <person name="Matus J.T."/>
            <person name="Ware D."/>
            <person name="Wu X."/>
            <person name="Wang H."/>
            <person name="Liu C."/>
            <person name="Fang Y."/>
            <person name="Rustenholz C."/>
            <person name="Cheng Z."/>
            <person name="Xiao H."/>
            <person name="Zhou Y."/>
        </authorList>
    </citation>
    <scope>NUCLEOTIDE SEQUENCE [LARGE SCALE GENOMIC DNA]</scope>
    <source>
        <strain evidence="3">cv. Pinot noir / PN40024</strain>
        <tissue evidence="2">Leaf</tissue>
    </source>
</reference>
<dbReference type="Gene3D" id="3.40.50.300">
    <property type="entry name" value="P-loop containing nucleotide triphosphate hydrolases"/>
    <property type="match status" value="1"/>
</dbReference>
<dbReference type="InterPro" id="IPR027417">
    <property type="entry name" value="P-loop_NTPase"/>
</dbReference>
<dbReference type="Proteomes" id="UP001227230">
    <property type="component" value="Chromosome 16"/>
</dbReference>
<dbReference type="PROSITE" id="PS00198">
    <property type="entry name" value="4FE4S_FER_1"/>
    <property type="match status" value="1"/>
</dbReference>
<dbReference type="InterPro" id="IPR013283">
    <property type="entry name" value="RLI1"/>
</dbReference>
<proteinExistence type="predicted"/>
<accession>A0ABY9DGM4</accession>
<dbReference type="Pfam" id="PF00037">
    <property type="entry name" value="Fer4"/>
    <property type="match status" value="1"/>
</dbReference>